<evidence type="ECO:0008006" key="3">
    <source>
        <dbReference type="Google" id="ProtNLM"/>
    </source>
</evidence>
<evidence type="ECO:0000313" key="2">
    <source>
        <dbReference type="Proteomes" id="UP000605427"/>
    </source>
</evidence>
<keyword evidence="2" id="KW-1185">Reference proteome</keyword>
<gene>
    <name evidence="1" type="ORF">GCM10007362_39240</name>
</gene>
<protein>
    <recommendedName>
        <fullName evidence="3">Amidase domain-containing protein</fullName>
    </recommendedName>
</protein>
<name>A0ABQ2A1G4_9BACL</name>
<proteinExistence type="predicted"/>
<organism evidence="1 2">
    <name type="scientific">Saccharibacillus endophyticus</name>
    <dbReference type="NCBI Taxonomy" id="2060666"/>
    <lineage>
        <taxon>Bacteria</taxon>
        <taxon>Bacillati</taxon>
        <taxon>Bacillota</taxon>
        <taxon>Bacilli</taxon>
        <taxon>Bacillales</taxon>
        <taxon>Paenibacillaceae</taxon>
        <taxon>Saccharibacillus</taxon>
    </lineage>
</organism>
<comment type="caution">
    <text evidence="1">The sequence shown here is derived from an EMBL/GenBank/DDBJ whole genome shotgun (WGS) entry which is preliminary data.</text>
</comment>
<dbReference type="EMBL" id="BMDD01000005">
    <property type="protein sequence ID" value="GGH84361.1"/>
    <property type="molecule type" value="Genomic_DNA"/>
</dbReference>
<evidence type="ECO:0000313" key="1">
    <source>
        <dbReference type="EMBL" id="GGH84361.1"/>
    </source>
</evidence>
<dbReference type="Proteomes" id="UP000605427">
    <property type="component" value="Unassembled WGS sequence"/>
</dbReference>
<sequence>MVQETTGCAVAVPLSLIPFVPGTKRNPLVGPLTWASPFKLGIPLQLDAAETIGFDRFRASFTEHADCVAPNPQLS</sequence>
<reference evidence="2" key="1">
    <citation type="journal article" date="2019" name="Int. J. Syst. Evol. Microbiol.">
        <title>The Global Catalogue of Microorganisms (GCM) 10K type strain sequencing project: providing services to taxonomists for standard genome sequencing and annotation.</title>
        <authorList>
            <consortium name="The Broad Institute Genomics Platform"/>
            <consortium name="The Broad Institute Genome Sequencing Center for Infectious Disease"/>
            <person name="Wu L."/>
            <person name="Ma J."/>
        </authorList>
    </citation>
    <scope>NUCLEOTIDE SEQUENCE [LARGE SCALE GENOMIC DNA]</scope>
    <source>
        <strain evidence="2">CCM 8702</strain>
    </source>
</reference>
<accession>A0ABQ2A1G4</accession>